<organism evidence="1 2">
    <name type="scientific">Verticillium dahliae</name>
    <name type="common">Verticillium wilt</name>
    <dbReference type="NCBI Taxonomy" id="27337"/>
    <lineage>
        <taxon>Eukaryota</taxon>
        <taxon>Fungi</taxon>
        <taxon>Dikarya</taxon>
        <taxon>Ascomycota</taxon>
        <taxon>Pezizomycotina</taxon>
        <taxon>Sordariomycetes</taxon>
        <taxon>Hypocreomycetidae</taxon>
        <taxon>Glomerellales</taxon>
        <taxon>Plectosphaerellaceae</taxon>
        <taxon>Verticillium</taxon>
    </lineage>
</organism>
<protein>
    <submittedName>
        <fullName evidence="1">Uncharacterized protein</fullName>
    </submittedName>
</protein>
<reference evidence="1 2" key="1">
    <citation type="submission" date="2017-12" db="EMBL/GenBank/DDBJ databases">
        <title>Comparative genomics yields insights into virulence evolution of Verticillium dahliae.</title>
        <authorList>
            <person name="Fan R."/>
            <person name="Armitage A.D."/>
            <person name="Cascant-Lopez E."/>
            <person name="Sobczyk M."/>
            <person name="Cockerton H.M."/>
            <person name="Harrison R.J."/>
        </authorList>
    </citation>
    <scope>NUCLEOTIDE SEQUENCE [LARGE SCALE GENOMIC DNA]</scope>
    <source>
        <strain evidence="1 2">12008</strain>
    </source>
</reference>
<sequence length="59" mass="6180">MAGYMSFATKVVSAFVTKGYMGFPGILLALAVDGGREVNLAFGFAPLLVRLMVVCLPPA</sequence>
<comment type="caution">
    <text evidence="1">The sequence shown here is derived from an EMBL/GenBank/DDBJ whole genome shotgun (WGS) entry which is preliminary data.</text>
</comment>
<proteinExistence type="predicted"/>
<gene>
    <name evidence="1" type="ORF">BJF96_g576</name>
</gene>
<dbReference type="EMBL" id="MPSH01000001">
    <property type="protein sequence ID" value="PNH36298.1"/>
    <property type="molecule type" value="Genomic_DNA"/>
</dbReference>
<dbReference type="Proteomes" id="UP000236305">
    <property type="component" value="Unassembled WGS sequence"/>
</dbReference>
<evidence type="ECO:0000313" key="2">
    <source>
        <dbReference type="Proteomes" id="UP000236305"/>
    </source>
</evidence>
<dbReference type="AlphaFoldDB" id="A0AA45ARS2"/>
<accession>A0AA45ARS2</accession>
<name>A0AA45ARS2_VERDA</name>
<evidence type="ECO:0000313" key="1">
    <source>
        <dbReference type="EMBL" id="PNH36298.1"/>
    </source>
</evidence>